<dbReference type="InterPro" id="IPR002068">
    <property type="entry name" value="A-crystallin/Hsp20_dom"/>
</dbReference>
<dbReference type="Gene3D" id="2.60.40.790">
    <property type="match status" value="1"/>
</dbReference>
<reference evidence="5" key="2">
    <citation type="submission" date="2018-05" db="EMBL/GenBank/DDBJ databases">
        <title>OpunRS2 (Oryza punctata Reference Sequence Version 2).</title>
        <authorList>
            <person name="Zhang J."/>
            <person name="Kudrna D."/>
            <person name="Lee S."/>
            <person name="Talag J."/>
            <person name="Welchert J."/>
            <person name="Wing R.A."/>
        </authorList>
    </citation>
    <scope>NUCLEOTIDE SEQUENCE [LARGE SCALE GENOMIC DNA]</scope>
</reference>
<dbReference type="Pfam" id="PF00011">
    <property type="entry name" value="HSP20"/>
    <property type="match status" value="1"/>
</dbReference>
<dbReference type="EnsemblPlants" id="OPUNC02G06920.1">
    <property type="protein sequence ID" value="OPUNC02G06920.1"/>
    <property type="gene ID" value="OPUNC02G06920"/>
</dbReference>
<feature type="domain" description="SHSP" evidence="4">
    <location>
        <begin position="160"/>
        <end position="272"/>
    </location>
</feature>
<dbReference type="HOGENOM" id="CLU_096987_1_0_1"/>
<evidence type="ECO:0000256" key="3">
    <source>
        <dbReference type="RuleBase" id="RU003616"/>
    </source>
</evidence>
<evidence type="ECO:0000256" key="1">
    <source>
        <dbReference type="ARBA" id="ARBA00023016"/>
    </source>
</evidence>
<dbReference type="PANTHER" id="PTHR46733:SF3">
    <property type="entry name" value="26.5 KDA HEAT SHOCK PROTEIN, MITOCHONDRIAL"/>
    <property type="match status" value="1"/>
</dbReference>
<dbReference type="Gramene" id="OPUNC02G06920.1">
    <property type="protein sequence ID" value="OPUNC02G06920.1"/>
    <property type="gene ID" value="OPUNC02G06920"/>
</dbReference>
<comment type="similarity">
    <text evidence="2 3">Belongs to the small heat shock protein (HSP20) family.</text>
</comment>
<dbReference type="PANTHER" id="PTHR46733">
    <property type="entry name" value="26.5 KDA HEAT SHOCK PROTEIN, MITOCHONDRIAL"/>
    <property type="match status" value="1"/>
</dbReference>
<protein>
    <recommendedName>
        <fullName evidence="4">SHSP domain-containing protein</fullName>
    </recommendedName>
</protein>
<evidence type="ECO:0000259" key="4">
    <source>
        <dbReference type="PROSITE" id="PS01031"/>
    </source>
</evidence>
<proteinExistence type="inferred from homology"/>
<dbReference type="eggNOG" id="KOG0710">
    <property type="taxonomic scope" value="Eukaryota"/>
</dbReference>
<evidence type="ECO:0000256" key="2">
    <source>
        <dbReference type="PROSITE-ProRule" id="PRU00285"/>
    </source>
</evidence>
<dbReference type="OMA" id="KCIEACY"/>
<dbReference type="STRING" id="4537.A0A0E0JX02"/>
<keyword evidence="6" id="KW-1185">Reference proteome</keyword>
<reference evidence="5" key="1">
    <citation type="submission" date="2015-04" db="UniProtKB">
        <authorList>
            <consortium name="EnsemblPlants"/>
        </authorList>
    </citation>
    <scope>IDENTIFICATION</scope>
</reference>
<organism evidence="5">
    <name type="scientific">Oryza punctata</name>
    <name type="common">Red rice</name>
    <dbReference type="NCBI Taxonomy" id="4537"/>
    <lineage>
        <taxon>Eukaryota</taxon>
        <taxon>Viridiplantae</taxon>
        <taxon>Streptophyta</taxon>
        <taxon>Embryophyta</taxon>
        <taxon>Tracheophyta</taxon>
        <taxon>Spermatophyta</taxon>
        <taxon>Magnoliopsida</taxon>
        <taxon>Liliopsida</taxon>
        <taxon>Poales</taxon>
        <taxon>Poaceae</taxon>
        <taxon>BOP clade</taxon>
        <taxon>Oryzoideae</taxon>
        <taxon>Oryzeae</taxon>
        <taxon>Oryzinae</taxon>
        <taxon>Oryza</taxon>
    </lineage>
</organism>
<sequence length="272" mass="30282">MRAGLLLWNQTRQQWVGNRRHNSQHQQPREPKIRLYQKCIEACYTLLAMALARLCLSEHLAAGRALPRPLHAAAANSHGPLNFHALFSSAAAETTTTGDGDPAKGDGHSREVTVVDRSRRRWPWRDLRDFVPFRLVDGIGSALSQGAETLTRPLERLAPSPPSSWLRPLTGKVREDEERYRLRFEVPGLGKDDVRVYVDDGVLVIHGEKRGGDGDGEWWAAAATYGSYHVGLILPEDALAQGITAEVRDGVLHVTVPRSPERKRSVTEVKVQ</sequence>
<dbReference type="AlphaFoldDB" id="A0A0E0JX02"/>
<dbReference type="Proteomes" id="UP000026962">
    <property type="component" value="Chromosome 2"/>
</dbReference>
<dbReference type="InterPro" id="IPR008978">
    <property type="entry name" value="HSP20-like_chaperone"/>
</dbReference>
<evidence type="ECO:0000313" key="5">
    <source>
        <dbReference type="EnsemblPlants" id="OPUNC02G06920.1"/>
    </source>
</evidence>
<evidence type="ECO:0000313" key="6">
    <source>
        <dbReference type="Proteomes" id="UP000026962"/>
    </source>
</evidence>
<dbReference type="InterPro" id="IPR044587">
    <property type="entry name" value="HSP21-like"/>
</dbReference>
<dbReference type="CDD" id="cd06464">
    <property type="entry name" value="ACD_sHsps-like"/>
    <property type="match status" value="1"/>
</dbReference>
<keyword evidence="1" id="KW-0346">Stress response</keyword>
<dbReference type="InterPro" id="IPR025124">
    <property type="entry name" value="Gag1-like_clamp"/>
</dbReference>
<accession>A0A0E0JX02</accession>
<dbReference type="SUPFAM" id="SSF49764">
    <property type="entry name" value="HSP20-like chaperones"/>
    <property type="match status" value="1"/>
</dbReference>
<dbReference type="Pfam" id="PF13259">
    <property type="entry name" value="clamp_Gag1-like"/>
    <property type="match status" value="1"/>
</dbReference>
<dbReference type="GO" id="GO:0009408">
    <property type="term" value="P:response to heat"/>
    <property type="evidence" value="ECO:0007669"/>
    <property type="project" value="EnsemblPlants"/>
</dbReference>
<name>A0A0E0JX02_ORYPU</name>
<dbReference type="PROSITE" id="PS01031">
    <property type="entry name" value="SHSP"/>
    <property type="match status" value="1"/>
</dbReference>